<protein>
    <submittedName>
        <fullName evidence="1">Uncharacterized protein</fullName>
    </submittedName>
</protein>
<keyword evidence="1" id="KW-0614">Plasmid</keyword>
<name>A0A1Y1BGW3_VIBPH</name>
<organism evidence="1">
    <name type="scientific">Vibrio parahaemolyticus</name>
    <dbReference type="NCBI Taxonomy" id="670"/>
    <lineage>
        <taxon>Bacteria</taxon>
        <taxon>Pseudomonadati</taxon>
        <taxon>Pseudomonadota</taxon>
        <taxon>Gammaproteobacteria</taxon>
        <taxon>Vibrionales</taxon>
        <taxon>Vibrionaceae</taxon>
        <taxon>Vibrio</taxon>
    </lineage>
</organism>
<accession>A0A1Y1BGW3</accession>
<sequence length="42" mass="4817">MAFACFDAAMTAELQKSLFSSLISPFIYLKENYSFRPNVNHL</sequence>
<evidence type="ECO:0000313" key="1">
    <source>
        <dbReference type="EMBL" id="BAX56847.1"/>
    </source>
</evidence>
<proteinExistence type="predicted"/>
<dbReference type="EMBL" id="AP014860">
    <property type="protein sequence ID" value="BAX56847.1"/>
    <property type="molecule type" value="Genomic_DNA"/>
</dbReference>
<dbReference type="AlphaFoldDB" id="A0A1Y1BGW3"/>
<geneLocation type="plasmid" evidence="1">
    <name>pVPE61a</name>
</geneLocation>
<reference evidence="1" key="1">
    <citation type="journal article" date="2017" name="Infect. Genet. Evol.">
        <title>Plasmid dynamics in Vibrio parahaemolyticus strains related to shrimp Acute Hepatopancreatic Necrosis Syndrome (AHPNS).</title>
        <authorList>
            <person name="Theethakaew C."/>
            <person name="Nakamura S."/>
            <person name="Motooka D."/>
            <person name="Matsuda S."/>
            <person name="Kodama T."/>
            <person name="Chonsin K."/>
            <person name="Suthienkul O."/>
            <person name="Iida T."/>
        </authorList>
    </citation>
    <scope>NUCLEOTIDE SEQUENCE</scope>
    <source>
        <strain evidence="1">VPE61</strain>
        <plasmid evidence="1">pVPE61a</plasmid>
    </source>
</reference>